<dbReference type="Gene3D" id="3.30.420.10">
    <property type="entry name" value="Ribonuclease H-like superfamily/Ribonuclease H"/>
    <property type="match status" value="1"/>
</dbReference>
<proteinExistence type="predicted"/>
<dbReference type="OMA" id="FTERWIG"/>
<evidence type="ECO:0000313" key="1">
    <source>
        <dbReference type="EMBL" id="EZA55587.1"/>
    </source>
</evidence>
<dbReference type="Proteomes" id="UP000053097">
    <property type="component" value="Unassembled WGS sequence"/>
</dbReference>
<reference evidence="1 2" key="1">
    <citation type="journal article" date="2014" name="Curr. Biol.">
        <title>The genome of the clonal raider ant Cerapachys biroi.</title>
        <authorList>
            <person name="Oxley P.R."/>
            <person name="Ji L."/>
            <person name="Fetter-Pruneda I."/>
            <person name="McKenzie S.K."/>
            <person name="Li C."/>
            <person name="Hu H."/>
            <person name="Zhang G."/>
            <person name="Kronauer D.J."/>
        </authorList>
    </citation>
    <scope>NUCLEOTIDE SEQUENCE [LARGE SCALE GENOMIC DNA]</scope>
</reference>
<dbReference type="InterPro" id="IPR036397">
    <property type="entry name" value="RNaseH_sf"/>
</dbReference>
<keyword evidence="2" id="KW-1185">Reference proteome</keyword>
<sequence length="228" mass="26344">MHPYKITSHQLLTKRAMTKRVEFCKTINGMFEDGELDAKLIIYTDEAHFWLNGYVNKQNYRFWGSENPNVSLAKPLHPQKITAWAAISVKGIYLQFFESTVTGESYKQLLETQFGATPPHRTQEVFETIHKVYGNRVIGLGYPKFAQGGLEWPPYSPDLNPCDFFLWGYIKDHCYAENPDTVSDLVVAIKKVVSNIKDDMLEKVFTSFRKRIDFCTNSDGAHFENIYH</sequence>
<gene>
    <name evidence="1" type="ORF">X777_03842</name>
</gene>
<evidence type="ECO:0008006" key="3">
    <source>
        <dbReference type="Google" id="ProtNLM"/>
    </source>
</evidence>
<organism evidence="1 2">
    <name type="scientific">Ooceraea biroi</name>
    <name type="common">Clonal raider ant</name>
    <name type="synonym">Cerapachys biroi</name>
    <dbReference type="NCBI Taxonomy" id="2015173"/>
    <lineage>
        <taxon>Eukaryota</taxon>
        <taxon>Metazoa</taxon>
        <taxon>Ecdysozoa</taxon>
        <taxon>Arthropoda</taxon>
        <taxon>Hexapoda</taxon>
        <taxon>Insecta</taxon>
        <taxon>Pterygota</taxon>
        <taxon>Neoptera</taxon>
        <taxon>Endopterygota</taxon>
        <taxon>Hymenoptera</taxon>
        <taxon>Apocrita</taxon>
        <taxon>Aculeata</taxon>
        <taxon>Formicoidea</taxon>
        <taxon>Formicidae</taxon>
        <taxon>Dorylinae</taxon>
        <taxon>Ooceraea</taxon>
    </lineage>
</organism>
<dbReference type="EMBL" id="KK107199">
    <property type="protein sequence ID" value="EZA55587.1"/>
    <property type="molecule type" value="Genomic_DNA"/>
</dbReference>
<protein>
    <recommendedName>
        <fullName evidence="3">Tc1-like transposase DDE domain-containing protein</fullName>
    </recommendedName>
</protein>
<name>A0A026WHQ2_OOCBI</name>
<evidence type="ECO:0000313" key="2">
    <source>
        <dbReference type="Proteomes" id="UP000053097"/>
    </source>
</evidence>
<dbReference type="GO" id="GO:0003676">
    <property type="term" value="F:nucleic acid binding"/>
    <property type="evidence" value="ECO:0007669"/>
    <property type="project" value="InterPro"/>
</dbReference>
<dbReference type="PANTHER" id="PTHR47326">
    <property type="entry name" value="TRANSPOSABLE ELEMENT TC3 TRANSPOSASE-LIKE PROTEIN"/>
    <property type="match status" value="1"/>
</dbReference>
<accession>A0A026WHQ2</accession>
<dbReference type="AlphaFoldDB" id="A0A026WHQ2"/>
<dbReference type="PANTHER" id="PTHR47326:SF1">
    <property type="entry name" value="HTH PSQ-TYPE DOMAIN-CONTAINING PROTEIN"/>
    <property type="match status" value="1"/>
</dbReference>